<protein>
    <submittedName>
        <fullName evidence="2">Uncharacterized protein</fullName>
    </submittedName>
</protein>
<comment type="caution">
    <text evidence="2">The sequence shown here is derived from an EMBL/GenBank/DDBJ whole genome shotgun (WGS) entry which is preliminary data.</text>
</comment>
<gene>
    <name evidence="2" type="ORF">CEXT_546351</name>
</gene>
<dbReference type="AlphaFoldDB" id="A0AAV4YCW4"/>
<keyword evidence="3" id="KW-1185">Reference proteome</keyword>
<evidence type="ECO:0000313" key="3">
    <source>
        <dbReference type="Proteomes" id="UP001054945"/>
    </source>
</evidence>
<organism evidence="2 3">
    <name type="scientific">Caerostris extrusa</name>
    <name type="common">Bark spider</name>
    <name type="synonym">Caerostris bankana</name>
    <dbReference type="NCBI Taxonomy" id="172846"/>
    <lineage>
        <taxon>Eukaryota</taxon>
        <taxon>Metazoa</taxon>
        <taxon>Ecdysozoa</taxon>
        <taxon>Arthropoda</taxon>
        <taxon>Chelicerata</taxon>
        <taxon>Arachnida</taxon>
        <taxon>Araneae</taxon>
        <taxon>Araneomorphae</taxon>
        <taxon>Entelegynae</taxon>
        <taxon>Araneoidea</taxon>
        <taxon>Araneidae</taxon>
        <taxon>Caerostris</taxon>
    </lineage>
</organism>
<name>A0AAV4YCW4_CAEEX</name>
<reference evidence="2 3" key="1">
    <citation type="submission" date="2021-06" db="EMBL/GenBank/DDBJ databases">
        <title>Caerostris extrusa draft genome.</title>
        <authorList>
            <person name="Kono N."/>
            <person name="Arakawa K."/>
        </authorList>
    </citation>
    <scope>NUCLEOTIDE SEQUENCE [LARGE SCALE GENOMIC DNA]</scope>
</reference>
<feature type="compositionally biased region" description="Acidic residues" evidence="1">
    <location>
        <begin position="103"/>
        <end position="113"/>
    </location>
</feature>
<evidence type="ECO:0000313" key="2">
    <source>
        <dbReference type="EMBL" id="GIZ04226.1"/>
    </source>
</evidence>
<dbReference type="Proteomes" id="UP001054945">
    <property type="component" value="Unassembled WGS sequence"/>
</dbReference>
<sequence length="212" mass="23600">MRTRNGTKASSSICIEKLLSDLLTMSEEDTKTNDEDSKMSISDVNEASNQAGYFDGGRLQNDDLIESEYSVTKMMLDITMDKRPPQETRIKAHFSIFGGVIVENDDDDDDESESDHFQAGIEDISSDSSTSDSDTCDEPSVDNCPENSSSHSLIKDPEAADQNAAGYRDRIPLNYDHHDEDKSLEVEKDNFKLENGDKENESQSGRRVTAPK</sequence>
<dbReference type="EMBL" id="BPLR01019052">
    <property type="protein sequence ID" value="GIZ04226.1"/>
    <property type="molecule type" value="Genomic_DNA"/>
</dbReference>
<feature type="region of interest" description="Disordered" evidence="1">
    <location>
        <begin position="102"/>
        <end position="212"/>
    </location>
</feature>
<feature type="compositionally biased region" description="Basic and acidic residues" evidence="1">
    <location>
        <begin position="167"/>
        <end position="201"/>
    </location>
</feature>
<accession>A0AAV4YCW4</accession>
<evidence type="ECO:0000256" key="1">
    <source>
        <dbReference type="SAM" id="MobiDB-lite"/>
    </source>
</evidence>
<proteinExistence type="predicted"/>